<proteinExistence type="predicted"/>
<keyword evidence="1" id="KW-0472">Membrane</keyword>
<keyword evidence="1" id="KW-1133">Transmembrane helix</keyword>
<keyword evidence="3" id="KW-1185">Reference proteome</keyword>
<organism evidence="2 3">
    <name type="scientific">Thalassoglobus polymorphus</name>
    <dbReference type="NCBI Taxonomy" id="2527994"/>
    <lineage>
        <taxon>Bacteria</taxon>
        <taxon>Pseudomonadati</taxon>
        <taxon>Planctomycetota</taxon>
        <taxon>Planctomycetia</taxon>
        <taxon>Planctomycetales</taxon>
        <taxon>Planctomycetaceae</taxon>
        <taxon>Thalassoglobus</taxon>
    </lineage>
</organism>
<dbReference type="Proteomes" id="UP000315724">
    <property type="component" value="Chromosome"/>
</dbReference>
<reference evidence="2 3" key="1">
    <citation type="submission" date="2019-02" db="EMBL/GenBank/DDBJ databases">
        <title>Deep-cultivation of Planctomycetes and their phenomic and genomic characterization uncovers novel biology.</title>
        <authorList>
            <person name="Wiegand S."/>
            <person name="Jogler M."/>
            <person name="Boedeker C."/>
            <person name="Pinto D."/>
            <person name="Vollmers J."/>
            <person name="Rivas-Marin E."/>
            <person name="Kohn T."/>
            <person name="Peeters S.H."/>
            <person name="Heuer A."/>
            <person name="Rast P."/>
            <person name="Oberbeckmann S."/>
            <person name="Bunk B."/>
            <person name="Jeske O."/>
            <person name="Meyerdierks A."/>
            <person name="Storesund J.E."/>
            <person name="Kallscheuer N."/>
            <person name="Luecker S."/>
            <person name="Lage O.M."/>
            <person name="Pohl T."/>
            <person name="Merkel B.J."/>
            <person name="Hornburger P."/>
            <person name="Mueller R.-W."/>
            <person name="Bruemmer F."/>
            <person name="Labrenz M."/>
            <person name="Spormann A.M."/>
            <person name="Op den Camp H."/>
            <person name="Overmann J."/>
            <person name="Amann R."/>
            <person name="Jetten M.S.M."/>
            <person name="Mascher T."/>
            <person name="Medema M.H."/>
            <person name="Devos D.P."/>
            <person name="Kaster A.-K."/>
            <person name="Ovreas L."/>
            <person name="Rohde M."/>
            <person name="Galperin M.Y."/>
            <person name="Jogler C."/>
        </authorList>
    </citation>
    <scope>NUCLEOTIDE SEQUENCE [LARGE SCALE GENOMIC DNA]</scope>
    <source>
        <strain evidence="2 3">Mal48</strain>
    </source>
</reference>
<gene>
    <name evidence="2" type="ORF">Mal48_15640</name>
</gene>
<protein>
    <submittedName>
        <fullName evidence="2">Uncharacterized protein</fullName>
    </submittedName>
</protein>
<evidence type="ECO:0000313" key="2">
    <source>
        <dbReference type="EMBL" id="QDT32321.1"/>
    </source>
</evidence>
<feature type="transmembrane region" description="Helical" evidence="1">
    <location>
        <begin position="103"/>
        <end position="123"/>
    </location>
</feature>
<accession>A0A517QL37</accession>
<evidence type="ECO:0000313" key="3">
    <source>
        <dbReference type="Proteomes" id="UP000315724"/>
    </source>
</evidence>
<sequence length="143" mass="16727">MKLEPLQSSPILKYRKIIFPPLVALIVGYVGCTVDVFWIRTKAYDTYRPDQKLYKQIGFGLVSGKIGYMILRKTPESVPLQFSFKTHKPIIEPAIRSEDHWDFNSFSIASWFVALVGCCLYWLKQIMRLAFLRFWKQQATETL</sequence>
<keyword evidence="1" id="KW-0812">Transmembrane</keyword>
<name>A0A517QL37_9PLAN</name>
<dbReference type="KEGG" id="tpol:Mal48_15640"/>
<dbReference type="AlphaFoldDB" id="A0A517QL37"/>
<evidence type="ECO:0000256" key="1">
    <source>
        <dbReference type="SAM" id="Phobius"/>
    </source>
</evidence>
<feature type="transmembrane region" description="Helical" evidence="1">
    <location>
        <begin position="17"/>
        <end position="41"/>
    </location>
</feature>
<dbReference type="EMBL" id="CP036267">
    <property type="protein sequence ID" value="QDT32321.1"/>
    <property type="molecule type" value="Genomic_DNA"/>
</dbReference>